<dbReference type="RefSeq" id="XP_022656238.1">
    <property type="nucleotide sequence ID" value="XM_022800503.1"/>
</dbReference>
<feature type="region of interest" description="Disordered" evidence="2">
    <location>
        <begin position="1153"/>
        <end position="1173"/>
    </location>
</feature>
<name>A0A7M7JSI2_VARDE</name>
<dbReference type="InParanoid" id="A0A7M7JSI2"/>
<dbReference type="EnsemblMetazoa" id="XM_022800503">
    <property type="protein sequence ID" value="XP_022656238"/>
    <property type="gene ID" value="LOC111248335"/>
</dbReference>
<dbReference type="PROSITE" id="PS50157">
    <property type="entry name" value="ZINC_FINGER_C2H2_2"/>
    <property type="match status" value="1"/>
</dbReference>
<dbReference type="EnsemblMetazoa" id="XM_022800504">
    <property type="protein sequence ID" value="XP_022656239"/>
    <property type="gene ID" value="LOC111248335"/>
</dbReference>
<keyword evidence="1" id="KW-0479">Metal-binding</keyword>
<evidence type="ECO:0000256" key="2">
    <source>
        <dbReference type="SAM" id="MobiDB-lite"/>
    </source>
</evidence>
<dbReference type="InterPro" id="IPR052797">
    <property type="entry name" value="RegFact_GeneExpr_CellDeath"/>
</dbReference>
<feature type="compositionally biased region" description="Pro residues" evidence="2">
    <location>
        <begin position="1086"/>
        <end position="1104"/>
    </location>
</feature>
<protein>
    <recommendedName>
        <fullName evidence="3">C2H2-type domain-containing protein</fullName>
    </recommendedName>
</protein>
<keyword evidence="1" id="KW-0863">Zinc-finger</keyword>
<feature type="region of interest" description="Disordered" evidence="2">
    <location>
        <begin position="1016"/>
        <end position="1043"/>
    </location>
</feature>
<keyword evidence="5" id="KW-1185">Reference proteome</keyword>
<evidence type="ECO:0000313" key="5">
    <source>
        <dbReference type="Proteomes" id="UP000594260"/>
    </source>
</evidence>
<evidence type="ECO:0000259" key="3">
    <source>
        <dbReference type="PROSITE" id="PS50157"/>
    </source>
</evidence>
<feature type="region of interest" description="Disordered" evidence="2">
    <location>
        <begin position="909"/>
        <end position="952"/>
    </location>
</feature>
<dbReference type="InterPro" id="IPR013087">
    <property type="entry name" value="Znf_C2H2_type"/>
</dbReference>
<dbReference type="SMART" id="SM00355">
    <property type="entry name" value="ZnF_C2H2"/>
    <property type="match status" value="2"/>
</dbReference>
<dbReference type="AlphaFoldDB" id="A0A7M7JSI2"/>
<proteinExistence type="predicted"/>
<feature type="domain" description="C2H2-type" evidence="3">
    <location>
        <begin position="291"/>
        <end position="315"/>
    </location>
</feature>
<dbReference type="Proteomes" id="UP000594260">
    <property type="component" value="Unplaced"/>
</dbReference>
<sequence>MLVVKSINDYRVANGSRHKMSFFYAVEDGEAAVAEGPSVSQPPPGSGARMCCDVFGPYELRAPPLSQHHPSRDDLRDLDRDRWIPQIDPTAGLDERLGHRRRDDQQKPSDPQQQDQQHPLQQQHQQQSQQPGSLSGMPPDAQHNDELDLVVERGIGPFLMRYRKQVGPHRLYSCRFARVKGARCHAYAILTHDGGFVRRKHAHNHRPEPTLPIPLDRGLRLPPPPSFEEASAVLLTGNMRAFPRPPEEFATSMPVWNTDRTELVETEITEENCQRLAKKATMEVVDGKKVYHCPVPECSYTFATLTNVYGHMRLHVRGHRIRNSGKAPEKLCPLCRQEQGDHARLVRHIVDDHGQRLECTEHEFENVAAFKRWKKLTEEQDLSTFIIGKPQWRQLAGQYSCLRSGRIAGEAADWAARRKLGVECPAAMVVTKAPHSERILVTYWRTHIGHKPSLLDFGLSVETQMWIKDLVERGYKRRAIILEGAKRYFGQNLSRVHCLDNNLFQIVFKKYGVDDKNGSIDVPVKVSDNINYLRVFLARNIHDHLSERALGGADVEGKVYEEKARIDPHDTIKPGEVRVVLHRPSGHYHLDGLNNQKVCKKENITTVVFPRKSPHVTCERRCDECGVCVHRYGCTCRTYMYMDRMCPHIHVVAGKQGNPGPEWVEESLAEDTIGLPECLRRLHRLNYRERMVTLQPLIDEFVDLLKGDHNVDLDQLESVLRSGLEVMRSSKASLQSTRDDEARRCKALEVKKMRKSCRKGEPDFEVIISPGKEAELRERQMEESQAGKVPSPMGVFVPMAFHVKREPIVEEVTGEDIKSTIDTEVKTEATEEENSELRGVKRRLTEELQATPDTTWQFGELILPDGTKQSGYVAKVNRPPAGSDVVTLQPRLSLPTGAGAAVLKVRAPAPTTSQTDCSASPATPRGRPIVVRSSRKGPATLRRSGGPTKGSATARLVAKAATAEATVEAANNLISTEMPTPSQEKASSSTQACMPVGTVAVAGTAVTAKTIPNSTVPRPVAPVPPRLRVRPTAPRPPGIRTSMTTPRLVVPMRTSRYTPMVPRTPGPTACVAAPGGPVKAFRPTPITTPVPKSPRPPAARPSPPTHARVYSVRAIAPTSGQKPVRVQAPAAQTMIVRASVAGVGMNPVMQRPAATATSAKKESGAVKVERDTV</sequence>
<dbReference type="GO" id="GO:0008270">
    <property type="term" value="F:zinc ion binding"/>
    <property type="evidence" value="ECO:0007669"/>
    <property type="project" value="UniProtKB-KW"/>
</dbReference>
<keyword evidence="1" id="KW-0862">Zinc</keyword>
<reference evidence="4" key="1">
    <citation type="submission" date="2021-01" db="UniProtKB">
        <authorList>
            <consortium name="EnsemblMetazoa"/>
        </authorList>
    </citation>
    <scope>IDENTIFICATION</scope>
</reference>
<dbReference type="PANTHER" id="PTHR33936:SF25">
    <property type="entry name" value="C2H2-TYPE DOMAIN-CONTAINING PROTEIN"/>
    <property type="match status" value="1"/>
</dbReference>
<feature type="region of interest" description="Disordered" evidence="2">
    <location>
        <begin position="80"/>
        <end position="143"/>
    </location>
</feature>
<dbReference type="PROSITE" id="PS00028">
    <property type="entry name" value="ZINC_FINGER_C2H2_1"/>
    <property type="match status" value="1"/>
</dbReference>
<dbReference type="RefSeq" id="XP_022656239.1">
    <property type="nucleotide sequence ID" value="XM_022800504.1"/>
</dbReference>
<evidence type="ECO:0000313" key="4">
    <source>
        <dbReference type="EnsemblMetazoa" id="XP_022656238"/>
    </source>
</evidence>
<dbReference type="GeneID" id="111248335"/>
<dbReference type="PANTHER" id="PTHR33936">
    <property type="entry name" value="PROTEIN CBG17840"/>
    <property type="match status" value="1"/>
</dbReference>
<dbReference type="OrthoDB" id="6601382at2759"/>
<accession>A0A7M7JSI2</accession>
<feature type="compositionally biased region" description="Polar residues" evidence="2">
    <location>
        <begin position="910"/>
        <end position="921"/>
    </location>
</feature>
<feature type="compositionally biased region" description="Basic and acidic residues" evidence="2">
    <location>
        <begin position="1159"/>
        <end position="1173"/>
    </location>
</feature>
<feature type="compositionally biased region" description="Low complexity" evidence="2">
    <location>
        <begin position="108"/>
        <end position="136"/>
    </location>
</feature>
<evidence type="ECO:0000256" key="1">
    <source>
        <dbReference type="PROSITE-ProRule" id="PRU00042"/>
    </source>
</evidence>
<dbReference type="KEGG" id="vde:111248335"/>
<organism evidence="4 5">
    <name type="scientific">Varroa destructor</name>
    <name type="common">Honeybee mite</name>
    <dbReference type="NCBI Taxonomy" id="109461"/>
    <lineage>
        <taxon>Eukaryota</taxon>
        <taxon>Metazoa</taxon>
        <taxon>Ecdysozoa</taxon>
        <taxon>Arthropoda</taxon>
        <taxon>Chelicerata</taxon>
        <taxon>Arachnida</taxon>
        <taxon>Acari</taxon>
        <taxon>Parasitiformes</taxon>
        <taxon>Mesostigmata</taxon>
        <taxon>Gamasina</taxon>
        <taxon>Dermanyssoidea</taxon>
        <taxon>Varroidae</taxon>
        <taxon>Varroa</taxon>
    </lineage>
</organism>
<feature type="compositionally biased region" description="Basic and acidic residues" evidence="2">
    <location>
        <begin position="93"/>
        <end position="107"/>
    </location>
</feature>
<feature type="region of interest" description="Disordered" evidence="2">
    <location>
        <begin position="1085"/>
        <end position="1106"/>
    </location>
</feature>